<dbReference type="Gene3D" id="3.30.450.40">
    <property type="match status" value="1"/>
</dbReference>
<dbReference type="EMBL" id="CAFBMH010000146">
    <property type="protein sequence ID" value="CAB4931718.1"/>
    <property type="molecule type" value="Genomic_DNA"/>
</dbReference>
<dbReference type="AlphaFoldDB" id="A0A6J7IKH5"/>
<evidence type="ECO:0000256" key="6">
    <source>
        <dbReference type="ARBA" id="ARBA00022989"/>
    </source>
</evidence>
<comment type="subcellular location">
    <subcellularLocation>
        <location evidence="1">Cell membrane</location>
        <topology evidence="1">Multi-pass membrane protein</topology>
    </subcellularLocation>
</comment>
<feature type="domain" description="GAF" evidence="10">
    <location>
        <begin position="264"/>
        <end position="404"/>
    </location>
</feature>
<organism evidence="13">
    <name type="scientific">freshwater metagenome</name>
    <dbReference type="NCBI Taxonomy" id="449393"/>
    <lineage>
        <taxon>unclassified sequences</taxon>
        <taxon>metagenomes</taxon>
        <taxon>ecological metagenomes</taxon>
    </lineage>
</organism>
<feature type="transmembrane region" description="Helical" evidence="9">
    <location>
        <begin position="101"/>
        <end position="119"/>
    </location>
</feature>
<sequence length="609" mass="66510">MRGHTLLRGALIDMLTPQDRRRDNSAMLPGSHHSSHRRSSWLQPLARIGRASDGYDSDDGVAILDQGDRVRPFGPALLVIRWGTTTVSVALAGPAFANADWWVVGWCMAIIAYTSFRTITPVRYLGNIQSLTVVVGEIALHVAAVTLTGFWDSPFVFSLATAVIVAGFARGYAFALRVGAAASLAIGIPFALQPEYGERDIKVTVQWTAIMLLVAVIAGYTRRISGEADRERSLALDRLTRLSDANALLFSLHRVAQSLPASLDMNEVLDTTVTRLRGLVGFSAVAILLFDDTDAQWQVLRSEGVTMPSRLGPTELPSALKRALARNQLVEVADLSADNAVGLSSSAGCGIYTVLPARGAVIGLLAIEHRVPNHFSRRDIEMLNGFIEPVALAIDNARWFSRLRTVGADEERTRIARDLHDRLGQSLAYLAFELDRIVARDAKGEVVGSELAQLRNDVRGVIGEVRDTLYDLRTNVSEATDIADTIEAFVKRLHERTTIVFTLSADRGARLPILQEREMWRIAQEALVNVERHSKAQRVEINWRYDGQSASLEIVDDGEGFPTGGAGRLDSYGMIGMRERAASVGATLDILSAPGKGTAVRCVLRTRPD</sequence>
<keyword evidence="3" id="KW-0808">Transferase</keyword>
<dbReference type="Pfam" id="PF07730">
    <property type="entry name" value="HisKA_3"/>
    <property type="match status" value="1"/>
</dbReference>
<dbReference type="PANTHER" id="PTHR24421">
    <property type="entry name" value="NITRATE/NITRITE SENSOR PROTEIN NARX-RELATED"/>
    <property type="match status" value="1"/>
</dbReference>
<reference evidence="13" key="1">
    <citation type="submission" date="2020-05" db="EMBL/GenBank/DDBJ databases">
        <authorList>
            <person name="Chiriac C."/>
            <person name="Salcher M."/>
            <person name="Ghai R."/>
            <person name="Kavagutti S V."/>
        </authorList>
    </citation>
    <scope>NUCLEOTIDE SEQUENCE</scope>
</reference>
<keyword evidence="2" id="KW-1003">Cell membrane</keyword>
<dbReference type="InterPro" id="IPR036890">
    <property type="entry name" value="HATPase_C_sf"/>
</dbReference>
<evidence type="ECO:0000256" key="2">
    <source>
        <dbReference type="ARBA" id="ARBA00022475"/>
    </source>
</evidence>
<evidence type="ECO:0000256" key="9">
    <source>
        <dbReference type="SAM" id="Phobius"/>
    </source>
</evidence>
<evidence type="ECO:0000256" key="1">
    <source>
        <dbReference type="ARBA" id="ARBA00004651"/>
    </source>
</evidence>
<evidence type="ECO:0000313" key="11">
    <source>
        <dbReference type="EMBL" id="CAB4756540.1"/>
    </source>
</evidence>
<dbReference type="InterPro" id="IPR029016">
    <property type="entry name" value="GAF-like_dom_sf"/>
</dbReference>
<evidence type="ECO:0000256" key="3">
    <source>
        <dbReference type="ARBA" id="ARBA00022679"/>
    </source>
</evidence>
<evidence type="ECO:0000256" key="4">
    <source>
        <dbReference type="ARBA" id="ARBA00022692"/>
    </source>
</evidence>
<evidence type="ECO:0000313" key="13">
    <source>
        <dbReference type="EMBL" id="CAB4931718.1"/>
    </source>
</evidence>
<accession>A0A6J7IKH5</accession>
<dbReference type="GO" id="GO:0005886">
    <property type="term" value="C:plasma membrane"/>
    <property type="evidence" value="ECO:0007669"/>
    <property type="project" value="UniProtKB-SubCell"/>
</dbReference>
<dbReference type="PANTHER" id="PTHR24421:SF37">
    <property type="entry name" value="SENSOR HISTIDINE KINASE NARS"/>
    <property type="match status" value="1"/>
</dbReference>
<dbReference type="GO" id="GO:0046983">
    <property type="term" value="F:protein dimerization activity"/>
    <property type="evidence" value="ECO:0007669"/>
    <property type="project" value="InterPro"/>
</dbReference>
<dbReference type="Pfam" id="PF01590">
    <property type="entry name" value="GAF"/>
    <property type="match status" value="1"/>
</dbReference>
<keyword evidence="4 9" id="KW-0812">Transmembrane</keyword>
<keyword evidence="6 9" id="KW-1133">Transmembrane helix</keyword>
<evidence type="ECO:0000256" key="7">
    <source>
        <dbReference type="ARBA" id="ARBA00023136"/>
    </source>
</evidence>
<name>A0A6J7IKH5_9ZZZZ</name>
<proteinExistence type="predicted"/>
<dbReference type="CDD" id="cd16917">
    <property type="entry name" value="HATPase_UhpB-NarQ-NarX-like"/>
    <property type="match status" value="1"/>
</dbReference>
<protein>
    <submittedName>
        <fullName evidence="13">Unannotated protein</fullName>
    </submittedName>
</protein>
<dbReference type="GO" id="GO:0000155">
    <property type="term" value="F:phosphorelay sensor kinase activity"/>
    <property type="evidence" value="ECO:0007669"/>
    <property type="project" value="InterPro"/>
</dbReference>
<feature type="region of interest" description="Disordered" evidence="8">
    <location>
        <begin position="21"/>
        <end position="40"/>
    </location>
</feature>
<evidence type="ECO:0000256" key="8">
    <source>
        <dbReference type="SAM" id="MobiDB-lite"/>
    </source>
</evidence>
<gene>
    <name evidence="11" type="ORF">UFOPK2754_02137</name>
    <name evidence="12" type="ORF">UFOPK3139_01214</name>
    <name evidence="13" type="ORF">UFOPK3543_02693</name>
</gene>
<dbReference type="InterPro" id="IPR003594">
    <property type="entry name" value="HATPase_dom"/>
</dbReference>
<dbReference type="SUPFAM" id="SSF55781">
    <property type="entry name" value="GAF domain-like"/>
    <property type="match status" value="1"/>
</dbReference>
<feature type="transmembrane region" description="Helical" evidence="9">
    <location>
        <begin position="76"/>
        <end position="95"/>
    </location>
</feature>
<keyword evidence="7 9" id="KW-0472">Membrane</keyword>
<dbReference type="Gene3D" id="3.30.565.10">
    <property type="entry name" value="Histidine kinase-like ATPase, C-terminal domain"/>
    <property type="match status" value="1"/>
</dbReference>
<feature type="transmembrane region" description="Helical" evidence="9">
    <location>
        <begin position="171"/>
        <end position="192"/>
    </location>
</feature>
<dbReference type="InterPro" id="IPR050482">
    <property type="entry name" value="Sensor_HK_TwoCompSys"/>
</dbReference>
<dbReference type="Gene3D" id="1.20.5.1930">
    <property type="match status" value="1"/>
</dbReference>
<evidence type="ECO:0000256" key="5">
    <source>
        <dbReference type="ARBA" id="ARBA00022777"/>
    </source>
</evidence>
<feature type="transmembrane region" description="Helical" evidence="9">
    <location>
        <begin position="204"/>
        <end position="221"/>
    </location>
</feature>
<keyword evidence="5" id="KW-0418">Kinase</keyword>
<dbReference type="EMBL" id="CAEZYR010000087">
    <property type="protein sequence ID" value="CAB4756540.1"/>
    <property type="molecule type" value="Genomic_DNA"/>
</dbReference>
<dbReference type="SUPFAM" id="SSF55874">
    <property type="entry name" value="ATPase domain of HSP90 chaperone/DNA topoisomerase II/histidine kinase"/>
    <property type="match status" value="1"/>
</dbReference>
<evidence type="ECO:0000259" key="10">
    <source>
        <dbReference type="SMART" id="SM00065"/>
    </source>
</evidence>
<dbReference type="SMART" id="SM00065">
    <property type="entry name" value="GAF"/>
    <property type="match status" value="1"/>
</dbReference>
<evidence type="ECO:0000313" key="12">
    <source>
        <dbReference type="EMBL" id="CAB4828517.1"/>
    </source>
</evidence>
<dbReference type="InterPro" id="IPR003018">
    <property type="entry name" value="GAF"/>
</dbReference>
<dbReference type="InterPro" id="IPR011712">
    <property type="entry name" value="Sig_transdc_His_kin_sub3_dim/P"/>
</dbReference>
<feature type="transmembrane region" description="Helical" evidence="9">
    <location>
        <begin position="131"/>
        <end position="151"/>
    </location>
</feature>
<dbReference type="EMBL" id="CAFABA010000041">
    <property type="protein sequence ID" value="CAB4828517.1"/>
    <property type="molecule type" value="Genomic_DNA"/>
</dbReference>
<dbReference type="Pfam" id="PF02518">
    <property type="entry name" value="HATPase_c"/>
    <property type="match status" value="1"/>
</dbReference>